<comment type="caution">
    <text evidence="2">The sequence shown here is derived from an EMBL/GenBank/DDBJ whole genome shotgun (WGS) entry which is preliminary data.</text>
</comment>
<name>A0A0M0GM67_9BACI</name>
<feature type="domain" description="Xylose isomerase-like TIM barrel" evidence="1">
    <location>
        <begin position="26"/>
        <end position="272"/>
    </location>
</feature>
<reference evidence="3" key="1">
    <citation type="submission" date="2015-07" db="EMBL/GenBank/DDBJ databases">
        <title>Fjat-14235 jcm11544.</title>
        <authorList>
            <person name="Liu B."/>
            <person name="Wang J."/>
            <person name="Zhu Y."/>
            <person name="Liu G."/>
            <person name="Chen Q."/>
            <person name="Chen Z."/>
            <person name="Lan J."/>
            <person name="Che J."/>
            <person name="Ge C."/>
            <person name="Shi H."/>
            <person name="Pan Z."/>
            <person name="Liu X."/>
        </authorList>
    </citation>
    <scope>NUCLEOTIDE SEQUENCE [LARGE SCALE GENOMIC DNA]</scope>
    <source>
        <strain evidence="3">JCM 11544</strain>
    </source>
</reference>
<evidence type="ECO:0000313" key="3">
    <source>
        <dbReference type="Proteomes" id="UP000037405"/>
    </source>
</evidence>
<evidence type="ECO:0000259" key="1">
    <source>
        <dbReference type="Pfam" id="PF01261"/>
    </source>
</evidence>
<sequence>MNIGMRAHDIEKRPLPELVEELGNKGLACVQFALAKSLDVPSHHGALSPGFGRYVKNAFDTRGIQIAVLGCYFNMIDPDHTERRKGMDRFKEHLRYARDFGCSIVATETGNVHSKMGYTTDNFDEEPFQEVVRSVREMVAEAEKFGVIVGIEAGVNHPVHTVEKMKRLLDEVDSQNLQVVFDPMNLMTLENHQEQEKVFEEAMEAFGHRIAIFHAKDFKVEDGVLSTAPVGTGLMNYDWLFGWLKANKPYINIIMEETVEPYIDDSLAFLKNKYEQA</sequence>
<dbReference type="PANTHER" id="PTHR12110">
    <property type="entry name" value="HYDROXYPYRUVATE ISOMERASE"/>
    <property type="match status" value="1"/>
</dbReference>
<protein>
    <submittedName>
        <fullName evidence="2">AP endonuclease</fullName>
    </submittedName>
</protein>
<dbReference type="InterPro" id="IPR050312">
    <property type="entry name" value="IolE/XylAMocC-like"/>
</dbReference>
<evidence type="ECO:0000313" key="2">
    <source>
        <dbReference type="EMBL" id="KON90592.1"/>
    </source>
</evidence>
<dbReference type="STRING" id="189381.GCA_900166615_00620"/>
<dbReference type="OrthoDB" id="2063291at2"/>
<organism evidence="2 3">
    <name type="scientific">Rossellomorea marisflavi</name>
    <dbReference type="NCBI Taxonomy" id="189381"/>
    <lineage>
        <taxon>Bacteria</taxon>
        <taxon>Bacillati</taxon>
        <taxon>Bacillota</taxon>
        <taxon>Bacilli</taxon>
        <taxon>Bacillales</taxon>
        <taxon>Bacillaceae</taxon>
        <taxon>Rossellomorea</taxon>
    </lineage>
</organism>
<dbReference type="Pfam" id="PF01261">
    <property type="entry name" value="AP_endonuc_2"/>
    <property type="match status" value="1"/>
</dbReference>
<keyword evidence="2" id="KW-0540">Nuclease</keyword>
<dbReference type="RefSeq" id="WP_053427913.1">
    <property type="nucleotide sequence ID" value="NZ_JAUKEH010000005.1"/>
</dbReference>
<dbReference type="PANTHER" id="PTHR12110:SF21">
    <property type="entry name" value="XYLOSE ISOMERASE-LIKE TIM BARREL DOMAIN-CONTAINING PROTEIN"/>
    <property type="match status" value="1"/>
</dbReference>
<keyword evidence="2" id="KW-0378">Hydrolase</keyword>
<gene>
    <name evidence="2" type="ORF">AF331_09480</name>
</gene>
<dbReference type="Proteomes" id="UP000037405">
    <property type="component" value="Unassembled WGS sequence"/>
</dbReference>
<proteinExistence type="predicted"/>
<dbReference type="GO" id="GO:0004519">
    <property type="term" value="F:endonuclease activity"/>
    <property type="evidence" value="ECO:0007669"/>
    <property type="project" value="UniProtKB-KW"/>
</dbReference>
<dbReference type="PATRIC" id="fig|189381.12.peg.3804"/>
<dbReference type="InterPro" id="IPR013022">
    <property type="entry name" value="Xyl_isomerase-like_TIM-brl"/>
</dbReference>
<accession>A0A0M0GM67</accession>
<dbReference type="EMBL" id="LGUE01000003">
    <property type="protein sequence ID" value="KON90592.1"/>
    <property type="molecule type" value="Genomic_DNA"/>
</dbReference>
<dbReference type="InterPro" id="IPR036237">
    <property type="entry name" value="Xyl_isomerase-like_sf"/>
</dbReference>
<dbReference type="Gene3D" id="3.20.20.150">
    <property type="entry name" value="Divalent-metal-dependent TIM barrel enzymes"/>
    <property type="match status" value="1"/>
</dbReference>
<keyword evidence="2" id="KW-0255">Endonuclease</keyword>
<dbReference type="SUPFAM" id="SSF51658">
    <property type="entry name" value="Xylose isomerase-like"/>
    <property type="match status" value="1"/>
</dbReference>
<dbReference type="AlphaFoldDB" id="A0A0M0GM67"/>
<keyword evidence="3" id="KW-1185">Reference proteome</keyword>